<name>A0A168DDB6_CORFA</name>
<dbReference type="AlphaFoldDB" id="A0A168DDB6"/>
<dbReference type="Pfam" id="PF01419">
    <property type="entry name" value="Jacalin"/>
    <property type="match status" value="1"/>
</dbReference>
<dbReference type="InterPro" id="IPR036404">
    <property type="entry name" value="Jacalin-like_lectin_dom_sf"/>
</dbReference>
<dbReference type="OrthoDB" id="4386350at2759"/>
<gene>
    <name evidence="2" type="ORF">ISF_01541</name>
</gene>
<dbReference type="SUPFAM" id="SSF51101">
    <property type="entry name" value="Mannose-binding lectins"/>
    <property type="match status" value="1"/>
</dbReference>
<keyword evidence="2" id="KW-0430">Lectin</keyword>
<sequence>MAAPPPKVGNPNQGGTTTAEDADFEISENLNAVNTVTVWVDNGSGSFSNTKLIKAIKVKYGDGTERTKGHTTGTTYSFTFDNNEKMKTMSLWAGARVDRIKWETRGGRTFDHGGTGGSEYTQDVGNGILLGFTGTKDDNELVSLGSIFKEASD</sequence>
<feature type="domain" description="Jacalin-type lectin" evidence="1">
    <location>
        <begin position="48"/>
        <end position="145"/>
    </location>
</feature>
<organism evidence="2 3">
    <name type="scientific">Cordyceps fumosorosea (strain ARSEF 2679)</name>
    <name type="common">Isaria fumosorosea</name>
    <dbReference type="NCBI Taxonomy" id="1081104"/>
    <lineage>
        <taxon>Eukaryota</taxon>
        <taxon>Fungi</taxon>
        <taxon>Dikarya</taxon>
        <taxon>Ascomycota</taxon>
        <taxon>Pezizomycotina</taxon>
        <taxon>Sordariomycetes</taxon>
        <taxon>Hypocreomycetidae</taxon>
        <taxon>Hypocreales</taxon>
        <taxon>Cordycipitaceae</taxon>
        <taxon>Cordyceps</taxon>
    </lineage>
</organism>
<proteinExistence type="predicted"/>
<dbReference type="GeneID" id="30017833"/>
<dbReference type="RefSeq" id="XP_018707914.1">
    <property type="nucleotide sequence ID" value="XM_018845148.1"/>
</dbReference>
<keyword evidence="3" id="KW-1185">Reference proteome</keyword>
<accession>A0A168DDB6</accession>
<evidence type="ECO:0000259" key="1">
    <source>
        <dbReference type="Pfam" id="PF01419"/>
    </source>
</evidence>
<evidence type="ECO:0000313" key="2">
    <source>
        <dbReference type="EMBL" id="OAA72468.1"/>
    </source>
</evidence>
<dbReference type="InterPro" id="IPR001229">
    <property type="entry name" value="Jacalin-like_lectin_dom"/>
</dbReference>
<protein>
    <submittedName>
        <fullName evidence="2">Mannose-binding lectin</fullName>
    </submittedName>
</protein>
<dbReference type="GO" id="GO:0030246">
    <property type="term" value="F:carbohydrate binding"/>
    <property type="evidence" value="ECO:0007669"/>
    <property type="project" value="UniProtKB-KW"/>
</dbReference>
<evidence type="ECO:0000313" key="3">
    <source>
        <dbReference type="Proteomes" id="UP000076744"/>
    </source>
</evidence>
<reference evidence="2 3" key="1">
    <citation type="journal article" date="2016" name="Genome Biol. Evol.">
        <title>Divergent and convergent evolution of fungal pathogenicity.</title>
        <authorList>
            <person name="Shang Y."/>
            <person name="Xiao G."/>
            <person name="Zheng P."/>
            <person name="Cen K."/>
            <person name="Zhan S."/>
            <person name="Wang C."/>
        </authorList>
    </citation>
    <scope>NUCLEOTIDE SEQUENCE [LARGE SCALE GENOMIC DNA]</scope>
    <source>
        <strain evidence="2 3">ARSEF 2679</strain>
    </source>
</reference>
<dbReference type="Gene3D" id="2.100.10.30">
    <property type="entry name" value="Jacalin-like lectin domain"/>
    <property type="match status" value="1"/>
</dbReference>
<dbReference type="Proteomes" id="UP000076744">
    <property type="component" value="Unassembled WGS sequence"/>
</dbReference>
<comment type="caution">
    <text evidence="2">The sequence shown here is derived from an EMBL/GenBank/DDBJ whole genome shotgun (WGS) entry which is preliminary data.</text>
</comment>
<dbReference type="EMBL" id="AZHB01000002">
    <property type="protein sequence ID" value="OAA72468.1"/>
    <property type="molecule type" value="Genomic_DNA"/>
</dbReference>